<dbReference type="InterPro" id="IPR006311">
    <property type="entry name" value="TAT_signal"/>
</dbReference>
<organism evidence="2 3">
    <name type="scientific">Dongia rigui</name>
    <dbReference type="NCBI Taxonomy" id="940149"/>
    <lineage>
        <taxon>Bacteria</taxon>
        <taxon>Pseudomonadati</taxon>
        <taxon>Pseudomonadota</taxon>
        <taxon>Alphaproteobacteria</taxon>
        <taxon>Rhodospirillales</taxon>
        <taxon>Dongiaceae</taxon>
        <taxon>Dongia</taxon>
    </lineage>
</organism>
<evidence type="ECO:0000313" key="3">
    <source>
        <dbReference type="Proteomes" id="UP001271769"/>
    </source>
</evidence>
<evidence type="ECO:0000313" key="2">
    <source>
        <dbReference type="EMBL" id="MDY0873245.1"/>
    </source>
</evidence>
<gene>
    <name evidence="2" type="ORF">SMD31_14985</name>
</gene>
<evidence type="ECO:0000256" key="1">
    <source>
        <dbReference type="ARBA" id="ARBA00022729"/>
    </source>
</evidence>
<proteinExistence type="predicted"/>
<sequence>MNRVKFIDRMSQGRVSRRDVMRSAAAFGIGMMLMPNRARAADPLVVMEWSGYDIPELFGSYVTKYGAPPAFSIFANEDEALQKVRGGFNADAVHPCTYSLLPFVEAKIAKPIDTARLSNWNDIFDPLKTGGVMVNGEVYMAPADWGISSIAYRTDLVEPDFAQNESWSIFTDERYEGKVSMSDTEGALEIAGLLLGYSRKKIFEMTDEELAATRPLAEKMVKNSRFLWTDQTEINQALASGEIVAAYAWNEAVKSLSEQGIPMAFAKPKEGRFTWLCGLTLLNTGKADEAAAYDFLDAWLSPETGKYLINEYGYGHANRKAFEIADPAKVAALGITDPVAYLADGILFEPVETVRNQKYIKLWEEIKALKQ</sequence>
<dbReference type="EMBL" id="JAXCLX010000002">
    <property type="protein sequence ID" value="MDY0873245.1"/>
    <property type="molecule type" value="Genomic_DNA"/>
</dbReference>
<dbReference type="PANTHER" id="PTHR30222">
    <property type="entry name" value="SPERMIDINE/PUTRESCINE-BINDING PERIPLASMIC PROTEIN"/>
    <property type="match status" value="1"/>
</dbReference>
<protein>
    <submittedName>
        <fullName evidence="2">Extracellular solute-binding protein</fullName>
    </submittedName>
</protein>
<accession>A0ABU5E219</accession>
<dbReference type="RefSeq" id="WP_320501706.1">
    <property type="nucleotide sequence ID" value="NZ_JAXCLX010000002.1"/>
</dbReference>
<comment type="caution">
    <text evidence="2">The sequence shown here is derived from an EMBL/GenBank/DDBJ whole genome shotgun (WGS) entry which is preliminary data.</text>
</comment>
<dbReference type="PANTHER" id="PTHR30222:SF17">
    <property type="entry name" value="SPERMIDINE_PUTRESCINE-BINDING PERIPLASMIC PROTEIN"/>
    <property type="match status" value="1"/>
</dbReference>
<name>A0ABU5E219_9PROT</name>
<reference evidence="2 3" key="1">
    <citation type="journal article" date="2013" name="Antonie Van Leeuwenhoek">
        <title>Dongia rigui sp. nov., isolated from freshwater of a large wetland in Korea.</title>
        <authorList>
            <person name="Baik K.S."/>
            <person name="Hwang Y.M."/>
            <person name="Choi J.S."/>
            <person name="Kwon J."/>
            <person name="Seong C.N."/>
        </authorList>
    </citation>
    <scope>NUCLEOTIDE SEQUENCE [LARGE SCALE GENOMIC DNA]</scope>
    <source>
        <strain evidence="2 3">04SU4-P</strain>
    </source>
</reference>
<dbReference type="InterPro" id="IPR006059">
    <property type="entry name" value="SBP"/>
</dbReference>
<dbReference type="SUPFAM" id="SSF53850">
    <property type="entry name" value="Periplasmic binding protein-like II"/>
    <property type="match status" value="1"/>
</dbReference>
<keyword evidence="1" id="KW-0732">Signal</keyword>
<keyword evidence="3" id="KW-1185">Reference proteome</keyword>
<dbReference type="Gene3D" id="3.40.190.10">
    <property type="entry name" value="Periplasmic binding protein-like II"/>
    <property type="match status" value="2"/>
</dbReference>
<dbReference type="PROSITE" id="PS51318">
    <property type="entry name" value="TAT"/>
    <property type="match status" value="1"/>
</dbReference>
<dbReference type="Proteomes" id="UP001271769">
    <property type="component" value="Unassembled WGS sequence"/>
</dbReference>
<dbReference type="Pfam" id="PF13416">
    <property type="entry name" value="SBP_bac_8"/>
    <property type="match status" value="1"/>
</dbReference>